<dbReference type="RefSeq" id="WP_170228071.1">
    <property type="nucleotide sequence ID" value="NZ_LR778301.1"/>
</dbReference>
<feature type="transmembrane region" description="Helical" evidence="12">
    <location>
        <begin position="90"/>
        <end position="110"/>
    </location>
</feature>
<accession>A0A6S6XT26</accession>
<dbReference type="Gene3D" id="3.30.450.20">
    <property type="entry name" value="PAS domain"/>
    <property type="match status" value="2"/>
</dbReference>
<feature type="domain" description="PAC" evidence="14">
    <location>
        <begin position="219"/>
        <end position="271"/>
    </location>
</feature>
<feature type="domain" description="PAS" evidence="13">
    <location>
        <begin position="268"/>
        <end position="314"/>
    </location>
</feature>
<keyword evidence="3" id="KW-0808">Transferase</keyword>
<dbReference type="SMART" id="SM00052">
    <property type="entry name" value="EAL"/>
    <property type="match status" value="1"/>
</dbReference>
<dbReference type="FunFam" id="3.30.70.270:FF:000001">
    <property type="entry name" value="Diguanylate cyclase domain protein"/>
    <property type="match status" value="1"/>
</dbReference>
<feature type="domain" description="EAL" evidence="15">
    <location>
        <begin position="566"/>
        <end position="820"/>
    </location>
</feature>
<evidence type="ECO:0000256" key="2">
    <source>
        <dbReference type="ARBA" id="ARBA00022553"/>
    </source>
</evidence>
<dbReference type="GO" id="GO:0016020">
    <property type="term" value="C:membrane"/>
    <property type="evidence" value="ECO:0007669"/>
    <property type="project" value="UniProtKB-SubCell"/>
</dbReference>
<evidence type="ECO:0000256" key="8">
    <source>
        <dbReference type="ARBA" id="ARBA00022989"/>
    </source>
</evidence>
<feature type="domain" description="PAC" evidence="14">
    <location>
        <begin position="341"/>
        <end position="393"/>
    </location>
</feature>
<comment type="subcellular location">
    <subcellularLocation>
        <location evidence="1">Membrane</location>
        <topology evidence="1">Multi-pass membrane protein</topology>
    </subcellularLocation>
</comment>
<dbReference type="Pfam" id="PF00990">
    <property type="entry name" value="GGDEF"/>
    <property type="match status" value="1"/>
</dbReference>
<dbReference type="EMBL" id="LR778301">
    <property type="protein sequence ID" value="CAB1369153.1"/>
    <property type="molecule type" value="Genomic_DNA"/>
</dbReference>
<protein>
    <submittedName>
        <fullName evidence="17">Protein-glutamate methylesterase</fullName>
        <ecNumber evidence="17">3.1.1.61</ecNumber>
    </submittedName>
</protein>
<dbReference type="InterPro" id="IPR043128">
    <property type="entry name" value="Rev_trsase/Diguanyl_cyclase"/>
</dbReference>
<evidence type="ECO:0000256" key="12">
    <source>
        <dbReference type="SAM" id="Phobius"/>
    </source>
</evidence>
<dbReference type="InterPro" id="IPR000700">
    <property type="entry name" value="PAS-assoc_C"/>
</dbReference>
<dbReference type="InterPro" id="IPR029787">
    <property type="entry name" value="Nucleotide_cyclase"/>
</dbReference>
<dbReference type="Pfam" id="PF13426">
    <property type="entry name" value="PAS_9"/>
    <property type="match status" value="2"/>
</dbReference>
<dbReference type="EC" id="3.1.1.61" evidence="17"/>
<feature type="transmembrane region" description="Helical" evidence="12">
    <location>
        <begin position="20"/>
        <end position="47"/>
    </location>
</feature>
<dbReference type="Gene3D" id="1.20.120.620">
    <property type="entry name" value="Backbone structure of the membrane domain of e. Coli histidine kinase receptor kdpd"/>
    <property type="match status" value="1"/>
</dbReference>
<dbReference type="AlphaFoldDB" id="A0A6S6XT26"/>
<dbReference type="Pfam" id="PF00563">
    <property type="entry name" value="EAL"/>
    <property type="match status" value="1"/>
</dbReference>
<reference evidence="17 18" key="1">
    <citation type="submission" date="2020-03" db="EMBL/GenBank/DDBJ databases">
        <authorList>
            <consortium name="Genoscope - CEA"/>
            <person name="William W."/>
        </authorList>
    </citation>
    <scope>NUCLEOTIDE SEQUENCE [LARGE SCALE GENOMIC DNA]</scope>
    <source>
        <strain evidence="18">DSM 16959</strain>
    </source>
</reference>
<dbReference type="Proteomes" id="UP000515733">
    <property type="component" value="Chromosome"/>
</dbReference>
<dbReference type="SUPFAM" id="SSF55785">
    <property type="entry name" value="PYP-like sensor domain (PAS domain)"/>
    <property type="match status" value="2"/>
</dbReference>
<dbReference type="InterPro" id="IPR001633">
    <property type="entry name" value="EAL_dom"/>
</dbReference>
<dbReference type="PANTHER" id="PTHR44757">
    <property type="entry name" value="DIGUANYLATE CYCLASE DGCP"/>
    <property type="match status" value="1"/>
</dbReference>
<evidence type="ECO:0000313" key="18">
    <source>
        <dbReference type="Proteomes" id="UP000515733"/>
    </source>
</evidence>
<dbReference type="InterPro" id="IPR025201">
    <property type="entry name" value="KdpD_TM"/>
</dbReference>
<dbReference type="InterPro" id="IPR000014">
    <property type="entry name" value="PAS"/>
</dbReference>
<dbReference type="SMART" id="SM00267">
    <property type="entry name" value="GGDEF"/>
    <property type="match status" value="1"/>
</dbReference>
<feature type="coiled-coil region" evidence="11">
    <location>
        <begin position="125"/>
        <end position="155"/>
    </location>
</feature>
<keyword evidence="11" id="KW-0175">Coiled coil</keyword>
<dbReference type="SUPFAM" id="SSF141868">
    <property type="entry name" value="EAL domain-like"/>
    <property type="match status" value="1"/>
</dbReference>
<sequence>MDFFRITAGRDITARIKYLIAAGIFCAALGLRFLVLPVEAGLAFLTFYPGTAIAALLCGVGPSLFYMILAAVAGAYIFNPPHWAFGQSDIIPTCAFIVSATTILFVVHSYQRVVVRQTQNLTDEIDARQRLASELQNSLNQLRELESEFRQTFEQAAVGIAHLAPDGRWLRVNECLCNIIGYSRDELLSKTLQDIAHPDDVEANFVLLRRILAGDLDLGSFEKQYLRKDGGTVWINLAMSPARTTNGHPSYFIAVLEDITNRKHAEMQLRLAAKVFDRAGEAIIVTEVDGRIITVNEAFTGITGYTVTEAVGKTPSLLKSGLNSPEFYRSLWGQLETEGWWQGEIWNKRKNGEIYPEWLTISSVREADGRLSKYVAMFSDISAMKESQRKLEYIASHDDLTALSNRTVFQNRLRQAIAQARRESHLLAVLFIDLDNFKTINDTLGHDVGDLLLKGVAQRLLTCIRDADTVARLGGDEFAALLCNIDFLEVSAVCQRIVDALSKVFQVMEHDLFITSSIGISLFPNDGNDEGTLLKNADSAMYRAKEQGKNHFQYFAADIRLEIQQRLALETGLRRALQQSLFVLHYQPQVRLADSNLVGAEALIRWTDPELGFISPAEFIPVAEKSGLIGGIGLFVVNRAIEDILAWRSVGLTPPPVALNISPSQLRDDRFAAWLFDRLATAGLPTSSIVIELTEGALMEHGEEGLKMLNDLASRGIKISIDDFGTGYSSLSYLKRMPVAELKIDRSFVDGIANEPDARAIAHAILSLAHTLGLSAVAEGVETEQQLTVLQMLGCDTAQGFFFHRPMDEAHFRLLLQSDASAGVSANGAPT</sequence>
<dbReference type="SMART" id="SM00086">
    <property type="entry name" value="PAC"/>
    <property type="match status" value="2"/>
</dbReference>
<dbReference type="PROSITE" id="PS50112">
    <property type="entry name" value="PAS"/>
    <property type="match status" value="2"/>
</dbReference>
<keyword evidence="6" id="KW-0418">Kinase</keyword>
<dbReference type="GO" id="GO:0005524">
    <property type="term" value="F:ATP binding"/>
    <property type="evidence" value="ECO:0007669"/>
    <property type="project" value="UniProtKB-KW"/>
</dbReference>
<dbReference type="GO" id="GO:0000160">
    <property type="term" value="P:phosphorelay signal transduction system"/>
    <property type="evidence" value="ECO:0007669"/>
    <property type="project" value="UniProtKB-KW"/>
</dbReference>
<evidence type="ECO:0000256" key="4">
    <source>
        <dbReference type="ARBA" id="ARBA00022692"/>
    </source>
</evidence>
<evidence type="ECO:0000256" key="9">
    <source>
        <dbReference type="ARBA" id="ARBA00023012"/>
    </source>
</evidence>
<keyword evidence="18" id="KW-1185">Reference proteome</keyword>
<dbReference type="PROSITE" id="PS50113">
    <property type="entry name" value="PAC"/>
    <property type="match status" value="2"/>
</dbReference>
<dbReference type="Gene3D" id="3.20.20.450">
    <property type="entry name" value="EAL domain"/>
    <property type="match status" value="1"/>
</dbReference>
<dbReference type="CDD" id="cd00130">
    <property type="entry name" value="PAS"/>
    <property type="match status" value="2"/>
</dbReference>
<dbReference type="Gene3D" id="3.30.70.270">
    <property type="match status" value="1"/>
</dbReference>
<keyword evidence="10 12" id="KW-0472">Membrane</keyword>
<evidence type="ECO:0000256" key="7">
    <source>
        <dbReference type="ARBA" id="ARBA00022840"/>
    </source>
</evidence>
<dbReference type="SUPFAM" id="SSF55073">
    <property type="entry name" value="Nucleotide cyclase"/>
    <property type="match status" value="1"/>
</dbReference>
<dbReference type="KEGG" id="doe:DENOEST_1988"/>
<keyword evidence="17" id="KW-0378">Hydrolase</keyword>
<dbReference type="Pfam" id="PF13493">
    <property type="entry name" value="DUF4118"/>
    <property type="match status" value="1"/>
</dbReference>
<dbReference type="SMART" id="SM00091">
    <property type="entry name" value="PAS"/>
    <property type="match status" value="2"/>
</dbReference>
<feature type="domain" description="PAS" evidence="13">
    <location>
        <begin position="145"/>
        <end position="215"/>
    </location>
</feature>
<feature type="transmembrane region" description="Helical" evidence="12">
    <location>
        <begin position="53"/>
        <end position="78"/>
    </location>
</feature>
<dbReference type="PANTHER" id="PTHR44757:SF2">
    <property type="entry name" value="BIOFILM ARCHITECTURE MAINTENANCE PROTEIN MBAA"/>
    <property type="match status" value="1"/>
</dbReference>
<dbReference type="NCBIfam" id="TIGR00229">
    <property type="entry name" value="sensory_box"/>
    <property type="match status" value="2"/>
</dbReference>
<dbReference type="InterPro" id="IPR035919">
    <property type="entry name" value="EAL_sf"/>
</dbReference>
<evidence type="ECO:0000256" key="10">
    <source>
        <dbReference type="ARBA" id="ARBA00023136"/>
    </source>
</evidence>
<keyword evidence="4 12" id="KW-0812">Transmembrane</keyword>
<evidence type="ECO:0000259" key="14">
    <source>
        <dbReference type="PROSITE" id="PS50113"/>
    </source>
</evidence>
<dbReference type="InterPro" id="IPR038318">
    <property type="entry name" value="KdpD_sf"/>
</dbReference>
<dbReference type="PROSITE" id="PS50883">
    <property type="entry name" value="EAL"/>
    <property type="match status" value="1"/>
</dbReference>
<gene>
    <name evidence="17" type="ORF">DENOEST_1988</name>
</gene>
<feature type="domain" description="GGDEF" evidence="16">
    <location>
        <begin position="425"/>
        <end position="557"/>
    </location>
</feature>
<dbReference type="CDD" id="cd01949">
    <property type="entry name" value="GGDEF"/>
    <property type="match status" value="1"/>
</dbReference>
<evidence type="ECO:0000259" key="16">
    <source>
        <dbReference type="PROSITE" id="PS50887"/>
    </source>
</evidence>
<dbReference type="GO" id="GO:0016301">
    <property type="term" value="F:kinase activity"/>
    <property type="evidence" value="ECO:0007669"/>
    <property type="project" value="UniProtKB-KW"/>
</dbReference>
<dbReference type="InterPro" id="IPR000160">
    <property type="entry name" value="GGDEF_dom"/>
</dbReference>
<keyword evidence="8 12" id="KW-1133">Transmembrane helix</keyword>
<organism evidence="17 18">
    <name type="scientific">Denitratisoma oestradiolicum</name>
    <dbReference type="NCBI Taxonomy" id="311182"/>
    <lineage>
        <taxon>Bacteria</taxon>
        <taxon>Pseudomonadati</taxon>
        <taxon>Pseudomonadota</taxon>
        <taxon>Betaproteobacteria</taxon>
        <taxon>Nitrosomonadales</taxon>
        <taxon>Sterolibacteriaceae</taxon>
        <taxon>Denitratisoma</taxon>
    </lineage>
</organism>
<keyword evidence="2" id="KW-0597">Phosphoprotein</keyword>
<dbReference type="InterPro" id="IPR001610">
    <property type="entry name" value="PAC"/>
</dbReference>
<evidence type="ECO:0000256" key="11">
    <source>
        <dbReference type="SAM" id="Coils"/>
    </source>
</evidence>
<keyword evidence="9" id="KW-0902">Two-component regulatory system</keyword>
<evidence type="ECO:0000256" key="5">
    <source>
        <dbReference type="ARBA" id="ARBA00022741"/>
    </source>
</evidence>
<dbReference type="GO" id="GO:0008984">
    <property type="term" value="F:protein-glutamate methylesterase activity"/>
    <property type="evidence" value="ECO:0007669"/>
    <property type="project" value="UniProtKB-EC"/>
</dbReference>
<keyword evidence="7" id="KW-0067">ATP-binding</keyword>
<dbReference type="InterPro" id="IPR035965">
    <property type="entry name" value="PAS-like_dom_sf"/>
</dbReference>
<dbReference type="NCBIfam" id="TIGR00254">
    <property type="entry name" value="GGDEF"/>
    <property type="match status" value="1"/>
</dbReference>
<evidence type="ECO:0000313" key="17">
    <source>
        <dbReference type="EMBL" id="CAB1369153.1"/>
    </source>
</evidence>
<dbReference type="PROSITE" id="PS50887">
    <property type="entry name" value="GGDEF"/>
    <property type="match status" value="1"/>
</dbReference>
<evidence type="ECO:0000256" key="6">
    <source>
        <dbReference type="ARBA" id="ARBA00022777"/>
    </source>
</evidence>
<name>A0A6S6XT26_9PROT</name>
<keyword evidence="5" id="KW-0547">Nucleotide-binding</keyword>
<evidence type="ECO:0000259" key="15">
    <source>
        <dbReference type="PROSITE" id="PS50883"/>
    </source>
</evidence>
<evidence type="ECO:0000259" key="13">
    <source>
        <dbReference type="PROSITE" id="PS50112"/>
    </source>
</evidence>
<dbReference type="InterPro" id="IPR052155">
    <property type="entry name" value="Biofilm_reg_signaling"/>
</dbReference>
<proteinExistence type="predicted"/>
<evidence type="ECO:0000256" key="1">
    <source>
        <dbReference type="ARBA" id="ARBA00004141"/>
    </source>
</evidence>
<dbReference type="CDD" id="cd01948">
    <property type="entry name" value="EAL"/>
    <property type="match status" value="1"/>
</dbReference>
<evidence type="ECO:0000256" key="3">
    <source>
        <dbReference type="ARBA" id="ARBA00022679"/>
    </source>
</evidence>